<dbReference type="EMBL" id="LAZR01004087">
    <property type="protein sequence ID" value="KKN11924.1"/>
    <property type="molecule type" value="Genomic_DNA"/>
</dbReference>
<protein>
    <submittedName>
        <fullName evidence="2">Uncharacterized protein</fullName>
    </submittedName>
</protein>
<organism evidence="2">
    <name type="scientific">marine sediment metagenome</name>
    <dbReference type="NCBI Taxonomy" id="412755"/>
    <lineage>
        <taxon>unclassified sequences</taxon>
        <taxon>metagenomes</taxon>
        <taxon>ecological metagenomes</taxon>
    </lineage>
</organism>
<feature type="transmembrane region" description="Helical" evidence="1">
    <location>
        <begin position="24"/>
        <end position="44"/>
    </location>
</feature>
<keyword evidence="1" id="KW-0812">Transmembrane</keyword>
<name>A0A0F9N1S7_9ZZZZ</name>
<dbReference type="AlphaFoldDB" id="A0A0F9N1S7"/>
<evidence type="ECO:0000313" key="2">
    <source>
        <dbReference type="EMBL" id="KKN11924.1"/>
    </source>
</evidence>
<evidence type="ECO:0000256" key="1">
    <source>
        <dbReference type="SAM" id="Phobius"/>
    </source>
</evidence>
<keyword evidence="1" id="KW-0472">Membrane</keyword>
<gene>
    <name evidence="2" type="ORF">LCGC14_1021720</name>
</gene>
<sequence>MIFLDIPMATDITEVFLRHKANKLINPSLVIVNLLFALFQYMVWADCDCARVCLAIYGHFHNIFTWFCIKSLSLTNFATTTSTTARSELLQCLLQKFMFTSVYETVYRGRQSNCYLCRKQRSLSFSPGLLVMIMAILCSLALSITSWSLIDPRG</sequence>
<proteinExistence type="predicted"/>
<reference evidence="2" key="1">
    <citation type="journal article" date="2015" name="Nature">
        <title>Complex archaea that bridge the gap between prokaryotes and eukaryotes.</title>
        <authorList>
            <person name="Spang A."/>
            <person name="Saw J.H."/>
            <person name="Jorgensen S.L."/>
            <person name="Zaremba-Niedzwiedzka K."/>
            <person name="Martijn J."/>
            <person name="Lind A.E."/>
            <person name="van Eijk R."/>
            <person name="Schleper C."/>
            <person name="Guy L."/>
            <person name="Ettema T.J."/>
        </authorList>
    </citation>
    <scope>NUCLEOTIDE SEQUENCE</scope>
</reference>
<keyword evidence="1" id="KW-1133">Transmembrane helix</keyword>
<accession>A0A0F9N1S7</accession>
<feature type="transmembrane region" description="Helical" evidence="1">
    <location>
        <begin position="128"/>
        <end position="150"/>
    </location>
</feature>
<comment type="caution">
    <text evidence="2">The sequence shown here is derived from an EMBL/GenBank/DDBJ whole genome shotgun (WGS) entry which is preliminary data.</text>
</comment>